<comment type="caution">
    <text evidence="3">The sequence shown here is derived from an EMBL/GenBank/DDBJ whole genome shotgun (WGS) entry which is preliminary data.</text>
</comment>
<keyword evidence="2" id="KW-0732">Signal</keyword>
<protein>
    <submittedName>
        <fullName evidence="3">Uncharacterized protein</fullName>
    </submittedName>
</protein>
<dbReference type="STRING" id="1165861.A0A0L0VS38"/>
<evidence type="ECO:0000313" key="4">
    <source>
        <dbReference type="Proteomes" id="UP000054564"/>
    </source>
</evidence>
<organism evidence="3 4">
    <name type="scientific">Puccinia striiformis f. sp. tritici PST-78</name>
    <dbReference type="NCBI Taxonomy" id="1165861"/>
    <lineage>
        <taxon>Eukaryota</taxon>
        <taxon>Fungi</taxon>
        <taxon>Dikarya</taxon>
        <taxon>Basidiomycota</taxon>
        <taxon>Pucciniomycotina</taxon>
        <taxon>Pucciniomycetes</taxon>
        <taxon>Pucciniales</taxon>
        <taxon>Pucciniaceae</taxon>
        <taxon>Puccinia</taxon>
    </lineage>
</organism>
<gene>
    <name evidence="3" type="ORF">PSTG_04582</name>
</gene>
<dbReference type="OrthoDB" id="2153847at2759"/>
<sequence length="255" mass="26918">MKSSIGFFLLSIYLTISDCQAVSSRVDYHLNNLLARQEGARSSTRLVARQSGDNLQKFTEKLGGVAAPTVTKQGDIFRVEFGPENEKFSNLKSALTRSCDRQSNRCADKFNKEGPGRTADCNAQLDRCKKSVEQQVSGTGGTDPTVGGGGGDDRGGGGGGSGGGGSGDGGQEGNLQKFTGKLGGVAAPTVTKQGDVFKVEFGPPDEQFKELKSALTRSCDRQSNRCANKFNKEGGNRTGDCNNQLSACKESVVKQ</sequence>
<proteinExistence type="predicted"/>
<reference evidence="4" key="1">
    <citation type="submission" date="2014-03" db="EMBL/GenBank/DDBJ databases">
        <title>The Genome Sequence of Puccinia striiformis f. sp. tritici PST-78.</title>
        <authorList>
            <consortium name="The Broad Institute Genome Sequencing Platform"/>
            <person name="Cuomo C."/>
            <person name="Hulbert S."/>
            <person name="Chen X."/>
            <person name="Walker B."/>
            <person name="Young S.K."/>
            <person name="Zeng Q."/>
            <person name="Gargeya S."/>
            <person name="Fitzgerald M."/>
            <person name="Haas B."/>
            <person name="Abouelleil A."/>
            <person name="Alvarado L."/>
            <person name="Arachchi H.M."/>
            <person name="Berlin A.M."/>
            <person name="Chapman S.B."/>
            <person name="Goldberg J."/>
            <person name="Griggs A."/>
            <person name="Gujja S."/>
            <person name="Hansen M."/>
            <person name="Howarth C."/>
            <person name="Imamovic A."/>
            <person name="Larimer J."/>
            <person name="McCowan C."/>
            <person name="Montmayeur A."/>
            <person name="Murphy C."/>
            <person name="Neiman D."/>
            <person name="Pearson M."/>
            <person name="Priest M."/>
            <person name="Roberts A."/>
            <person name="Saif S."/>
            <person name="Shea T."/>
            <person name="Sisk P."/>
            <person name="Sykes S."/>
            <person name="Wortman J."/>
            <person name="Nusbaum C."/>
            <person name="Birren B."/>
        </authorList>
    </citation>
    <scope>NUCLEOTIDE SEQUENCE [LARGE SCALE GENOMIC DNA]</scope>
    <source>
        <strain evidence="4">race PST-78</strain>
    </source>
</reference>
<feature type="region of interest" description="Disordered" evidence="1">
    <location>
        <begin position="132"/>
        <end position="181"/>
    </location>
</feature>
<evidence type="ECO:0000313" key="3">
    <source>
        <dbReference type="EMBL" id="KNF02084.1"/>
    </source>
</evidence>
<dbReference type="EMBL" id="AJIL01000025">
    <property type="protein sequence ID" value="KNF02084.1"/>
    <property type="molecule type" value="Genomic_DNA"/>
</dbReference>
<accession>A0A0L0VS38</accession>
<feature type="chain" id="PRO_5005549817" evidence="2">
    <location>
        <begin position="22"/>
        <end position="255"/>
    </location>
</feature>
<feature type="compositionally biased region" description="Gly residues" evidence="1">
    <location>
        <begin position="138"/>
        <end position="172"/>
    </location>
</feature>
<name>A0A0L0VS38_9BASI</name>
<feature type="signal peptide" evidence="2">
    <location>
        <begin position="1"/>
        <end position="21"/>
    </location>
</feature>
<evidence type="ECO:0000256" key="1">
    <source>
        <dbReference type="SAM" id="MobiDB-lite"/>
    </source>
</evidence>
<dbReference type="Proteomes" id="UP000054564">
    <property type="component" value="Unassembled WGS sequence"/>
</dbReference>
<evidence type="ECO:0000256" key="2">
    <source>
        <dbReference type="SAM" id="SignalP"/>
    </source>
</evidence>
<dbReference type="AlphaFoldDB" id="A0A0L0VS38"/>
<keyword evidence="4" id="KW-1185">Reference proteome</keyword>